<dbReference type="FunFam" id="1.25.10.10:FF:000017">
    <property type="entry name" value="26S proteasome non-ATPase regulatory subunit 1"/>
    <property type="match status" value="1"/>
</dbReference>
<dbReference type="GO" id="GO:0005634">
    <property type="term" value="C:nucleus"/>
    <property type="evidence" value="ECO:0007669"/>
    <property type="project" value="TreeGrafter"/>
</dbReference>
<dbReference type="EMBL" id="KZ613547">
    <property type="protein sequence ID" value="PMD12561.1"/>
    <property type="molecule type" value="Genomic_DNA"/>
</dbReference>
<keyword evidence="4" id="KW-0677">Repeat</keyword>
<feature type="compositionally biased region" description="Basic and acidic residues" evidence="7">
    <location>
        <begin position="966"/>
        <end position="991"/>
    </location>
</feature>
<evidence type="ECO:0000259" key="9">
    <source>
        <dbReference type="Pfam" id="PF21505"/>
    </source>
</evidence>
<dbReference type="InterPro" id="IPR004155">
    <property type="entry name" value="PBS_lyase_HEAT"/>
</dbReference>
<evidence type="ECO:0000313" key="10">
    <source>
        <dbReference type="EMBL" id="PMD12561.1"/>
    </source>
</evidence>
<dbReference type="GO" id="GO:0034515">
    <property type="term" value="C:proteasome storage granule"/>
    <property type="evidence" value="ECO:0007669"/>
    <property type="project" value="TreeGrafter"/>
</dbReference>
<feature type="compositionally biased region" description="Basic and acidic residues" evidence="7">
    <location>
        <begin position="932"/>
        <end position="941"/>
    </location>
</feature>
<dbReference type="SMART" id="SM00567">
    <property type="entry name" value="EZ_HEAT"/>
    <property type="match status" value="2"/>
</dbReference>
<dbReference type="GO" id="GO:0008540">
    <property type="term" value="C:proteasome regulatory particle, base subcomplex"/>
    <property type="evidence" value="ECO:0007669"/>
    <property type="project" value="UniProtKB-UniRule"/>
</dbReference>
<dbReference type="Pfam" id="PF18004">
    <property type="entry name" value="RPN2_C"/>
    <property type="match status" value="1"/>
</dbReference>
<dbReference type="InterPro" id="IPR016642">
    <property type="entry name" value="26S_Psome_Rpn2"/>
</dbReference>
<dbReference type="InterPro" id="IPR011989">
    <property type="entry name" value="ARM-like"/>
</dbReference>
<dbReference type="PIRSF" id="PIRSF015947">
    <property type="entry name" value="26S_Psome_Rpn2"/>
    <property type="match status" value="1"/>
</dbReference>
<evidence type="ECO:0000256" key="6">
    <source>
        <dbReference type="PIRNR" id="PIRNR015947"/>
    </source>
</evidence>
<accession>A0A2J6PET4</accession>
<feature type="domain" description="26S proteasome non-ATPase regulatory subunit 1/RPN2 N-terminal" evidence="9">
    <location>
        <begin position="5"/>
        <end position="124"/>
    </location>
</feature>
<evidence type="ECO:0000256" key="4">
    <source>
        <dbReference type="ARBA" id="ARBA00022737"/>
    </source>
</evidence>
<keyword evidence="5 6" id="KW-0647">Proteasome</keyword>
<dbReference type="GO" id="GO:0043161">
    <property type="term" value="P:proteasome-mediated ubiquitin-dependent protein catabolic process"/>
    <property type="evidence" value="ECO:0007669"/>
    <property type="project" value="TreeGrafter"/>
</dbReference>
<gene>
    <name evidence="10" type="ORF">NA56DRAFT_613232</name>
</gene>
<keyword evidence="11" id="KW-1185">Reference proteome</keyword>
<evidence type="ECO:0000256" key="1">
    <source>
        <dbReference type="ARBA" id="ARBA00002187"/>
    </source>
</evidence>
<comment type="similarity">
    <text evidence="2 6">Belongs to the proteasome subunit S1 family.</text>
</comment>
<reference evidence="10 11" key="1">
    <citation type="submission" date="2016-05" db="EMBL/GenBank/DDBJ databases">
        <title>A degradative enzymes factory behind the ericoid mycorrhizal symbiosis.</title>
        <authorList>
            <consortium name="DOE Joint Genome Institute"/>
            <person name="Martino E."/>
            <person name="Morin E."/>
            <person name="Grelet G."/>
            <person name="Kuo A."/>
            <person name="Kohler A."/>
            <person name="Daghino S."/>
            <person name="Barry K."/>
            <person name="Choi C."/>
            <person name="Cichocki N."/>
            <person name="Clum A."/>
            <person name="Copeland A."/>
            <person name="Hainaut M."/>
            <person name="Haridas S."/>
            <person name="Labutti K."/>
            <person name="Lindquist E."/>
            <person name="Lipzen A."/>
            <person name="Khouja H.-R."/>
            <person name="Murat C."/>
            <person name="Ohm R."/>
            <person name="Olson A."/>
            <person name="Spatafora J."/>
            <person name="Veneault-Fourrey C."/>
            <person name="Henrissat B."/>
            <person name="Grigoriev I."/>
            <person name="Martin F."/>
            <person name="Perotto S."/>
        </authorList>
    </citation>
    <scope>NUCLEOTIDE SEQUENCE [LARGE SCALE GENOMIC DNA]</scope>
    <source>
        <strain evidence="10 11">UAMH 7357</strain>
    </source>
</reference>
<dbReference type="SUPFAM" id="SSF48371">
    <property type="entry name" value="ARM repeat"/>
    <property type="match status" value="1"/>
</dbReference>
<evidence type="ECO:0000259" key="8">
    <source>
        <dbReference type="Pfam" id="PF18004"/>
    </source>
</evidence>
<feature type="domain" description="26S proteasome regulatory subunit RPN2 C-terminal" evidence="8">
    <location>
        <begin position="872"/>
        <end position="1050"/>
    </location>
</feature>
<feature type="compositionally biased region" description="Low complexity" evidence="7">
    <location>
        <begin position="946"/>
        <end position="957"/>
    </location>
</feature>
<dbReference type="InterPro" id="IPR040623">
    <property type="entry name" value="RPN2_C"/>
</dbReference>
<dbReference type="Pfam" id="PF01851">
    <property type="entry name" value="PC_rep"/>
    <property type="match status" value="2"/>
</dbReference>
<name>A0A2J6PET4_9HELO</name>
<protein>
    <recommendedName>
        <fullName evidence="3 6">26S proteasome regulatory subunit RPN2</fullName>
    </recommendedName>
</protein>
<evidence type="ECO:0000256" key="7">
    <source>
        <dbReference type="SAM" id="MobiDB-lite"/>
    </source>
</evidence>
<dbReference type="PANTHER" id="PTHR10943">
    <property type="entry name" value="26S PROTEASOME NON-ATPASE REGULATORY SUBUNIT"/>
    <property type="match status" value="1"/>
</dbReference>
<feature type="domain" description="26S proteasome non-ATPase regulatory subunit 1/RPN2 N-terminal" evidence="9">
    <location>
        <begin position="193"/>
        <end position="429"/>
    </location>
</feature>
<dbReference type="Gene3D" id="1.25.10.10">
    <property type="entry name" value="Leucine-rich Repeat Variant"/>
    <property type="match status" value="1"/>
</dbReference>
<evidence type="ECO:0000256" key="5">
    <source>
        <dbReference type="ARBA" id="ARBA00022942"/>
    </source>
</evidence>
<evidence type="ECO:0000256" key="3">
    <source>
        <dbReference type="ARBA" id="ARBA00015684"/>
    </source>
</evidence>
<dbReference type="GO" id="GO:0030234">
    <property type="term" value="F:enzyme regulator activity"/>
    <property type="evidence" value="ECO:0007669"/>
    <property type="project" value="UniProtKB-UniRule"/>
</dbReference>
<dbReference type="InterPro" id="IPR002015">
    <property type="entry name" value="Proteasome/cyclosome_rpt"/>
</dbReference>
<dbReference type="Proteomes" id="UP000235672">
    <property type="component" value="Unassembled WGS sequence"/>
</dbReference>
<dbReference type="OrthoDB" id="261572at2759"/>
<dbReference type="AlphaFoldDB" id="A0A2J6PET4"/>
<dbReference type="STRING" id="1745343.A0A2J6PET4"/>
<dbReference type="GO" id="GO:0042176">
    <property type="term" value="P:regulation of protein catabolic process"/>
    <property type="evidence" value="ECO:0007669"/>
    <property type="project" value="UniProtKB-UniRule"/>
</dbReference>
<feature type="region of interest" description="Disordered" evidence="7">
    <location>
        <begin position="924"/>
        <end position="991"/>
    </location>
</feature>
<dbReference type="Pfam" id="PF13646">
    <property type="entry name" value="HEAT_2"/>
    <property type="match status" value="1"/>
</dbReference>
<comment type="function">
    <text evidence="1 6">Acts as a regulatory subunit of the 26S proteasome which is involved in the ATP-dependent degradation of ubiquitinated proteins.</text>
</comment>
<dbReference type="InterPro" id="IPR016024">
    <property type="entry name" value="ARM-type_fold"/>
</dbReference>
<organism evidence="10 11">
    <name type="scientific">Hyaloscypha hepaticicola</name>
    <dbReference type="NCBI Taxonomy" id="2082293"/>
    <lineage>
        <taxon>Eukaryota</taxon>
        <taxon>Fungi</taxon>
        <taxon>Dikarya</taxon>
        <taxon>Ascomycota</taxon>
        <taxon>Pezizomycotina</taxon>
        <taxon>Leotiomycetes</taxon>
        <taxon>Helotiales</taxon>
        <taxon>Hyaloscyphaceae</taxon>
        <taxon>Hyaloscypha</taxon>
    </lineage>
</organism>
<sequence length="1127" mass="123355">MPGLTSASGVLGFLSEKEPELKVFALQTLNDDIDTLWTEVAGSIGQIEALYEDETFPERQLASLVLAKVYYHLSAYNESMTFALGAGDLFKLDHEGEFEETIISRCVDTYISVSAARHTAPKETANTGALPTLETSFANGSEDATAAAALSPTTPFSQSTLPSKSLLSRPSIENVAEVSGPEGKSTSATVIPDRTTQAALQKVIERLFESCLKEGRYRQVVGIAVEAQNLEVLRRVIKRASDDEKKSRGKHAAVEGTPGPTEELMEYVLDICMGVVQERSLRTEILRLILDLLNEIPTPDYFSIAKCVVYLNQDGEASTMLKKLVANGDQTSTAVAYQIAFDLYDNGTQEFLAKVIKSLPTKITEAPAEESEPTESDQLLGELNDRAGAPAPEPEKHSDKEHETFDRIRQILDGSKTIKLNLEFLYRNNHTDLSILNKVRDSLEGRNSIFHTAVTFCNAFMNQGTTNDKFFRDNLEWLGKAVNWSKFSATAALGVIHRGNLSQCRKLLEPYLPRRTSMGGSIFSQGGALYAYGLIYANHGADALDYLKEQFSEAQEEVIQHGGALGLGIAGMATGDEQIYESLRDKLYTDSALNGEAVGLAMGLIMLGTGNVKALEDMITYAHETQHEKIVRGLAIGMALIMYGRQEGADVLIKGLLNDPDPTLRYGGIMTVALAYCGTGSNKAVRQLLHVAVSDVNDDVRRIAVMSLGFILFRKPGSVPRMVELLSESYNPHVRYGAAMALGISCAGTGLDEAIDLLEPMIKDPTDFVRQGALISLAMIMVQQNEVMNPKVASIRKTLKKIVGDRHEDAMTKFGCALALGIIDAGGRNCTIGLQTQTGNLNMAGIVGMAVFTQYWYWFPFTHFLSLSFTPTSMIGLDHDLEIPSFKFHSATRPSLFDYPPEQEVKTDEAPTLIATAVLSTTAQAKRRAQKKERAQRRESMDIDQTPTTPKTTAPAADKMDVDEENKDKEAKSEERKDEADKENASPAEIAKKKLEKEKIGYDIENMSRVVPAQLKFISFPAGRYKPVKKPTGGVILLVDTQPGEKKVLIEEKLKKASIEKAAAPTTLEDIRNESFNLRRQAEGETSGAGAVDVAAVLTAVDEDEDGGEEAECPRGFEYFSDGEEES</sequence>
<dbReference type="PANTHER" id="PTHR10943:SF2">
    <property type="entry name" value="26S PROTEASOME NON-ATPASE REGULATORY SUBUNIT 1"/>
    <property type="match status" value="1"/>
</dbReference>
<proteinExistence type="inferred from homology"/>
<evidence type="ECO:0000313" key="11">
    <source>
        <dbReference type="Proteomes" id="UP000235672"/>
    </source>
</evidence>
<dbReference type="InterPro" id="IPR048570">
    <property type="entry name" value="PSMD1_RPN2_N"/>
</dbReference>
<dbReference type="Pfam" id="PF21505">
    <property type="entry name" value="RPN2_N"/>
    <property type="match status" value="2"/>
</dbReference>
<evidence type="ECO:0000256" key="2">
    <source>
        <dbReference type="ARBA" id="ARBA00006308"/>
    </source>
</evidence>
<feature type="region of interest" description="Disordered" evidence="7">
    <location>
        <begin position="1103"/>
        <end position="1127"/>
    </location>
</feature>